<dbReference type="PANTHER" id="PTHR30400">
    <property type="entry name" value="MONOFUNCTIONAL BIOSYNTHETIC PEPTIDOGLYCAN TRANSGLYCOSYLASE"/>
    <property type="match status" value="1"/>
</dbReference>
<dbReference type="NCBIfam" id="TIGR02070">
    <property type="entry name" value="mono_pep_trsgly"/>
    <property type="match status" value="1"/>
</dbReference>
<dbReference type="Pfam" id="PF00912">
    <property type="entry name" value="Transgly"/>
    <property type="match status" value="1"/>
</dbReference>
<evidence type="ECO:0000259" key="12">
    <source>
        <dbReference type="Pfam" id="PF00912"/>
    </source>
</evidence>
<dbReference type="EMBL" id="CYSC01000031">
    <property type="protein sequence ID" value="CUH72393.1"/>
    <property type="molecule type" value="Genomic_DNA"/>
</dbReference>
<keyword evidence="2 11" id="KW-0997">Cell inner membrane</keyword>
<evidence type="ECO:0000313" key="16">
    <source>
        <dbReference type="Proteomes" id="UP000051887"/>
    </source>
</evidence>
<dbReference type="UniPathway" id="UPA00219"/>
<dbReference type="GO" id="GO:0009252">
    <property type="term" value="P:peptidoglycan biosynthetic process"/>
    <property type="evidence" value="ECO:0007669"/>
    <property type="project" value="UniProtKB-UniRule"/>
</dbReference>
<dbReference type="SUPFAM" id="SSF53955">
    <property type="entry name" value="Lysozyme-like"/>
    <property type="match status" value="1"/>
</dbReference>
<comment type="catalytic activity">
    <reaction evidence="11">
        <text>[GlcNAc-(1-&gt;4)-Mur2Ac(oyl-L-Ala-gamma-D-Glu-L-Lys-D-Ala-D-Ala)](n)-di-trans,octa-cis-undecaprenyl diphosphate + beta-D-GlcNAc-(1-&gt;4)-Mur2Ac(oyl-L-Ala-gamma-D-Glu-L-Lys-D-Ala-D-Ala)-di-trans,octa-cis-undecaprenyl diphosphate = [GlcNAc-(1-&gt;4)-Mur2Ac(oyl-L-Ala-gamma-D-Glu-L-Lys-D-Ala-D-Ala)](n+1)-di-trans,octa-cis-undecaprenyl diphosphate + di-trans,octa-cis-undecaprenyl diphosphate + H(+)</text>
        <dbReference type="Rhea" id="RHEA:23708"/>
        <dbReference type="Rhea" id="RHEA-COMP:9602"/>
        <dbReference type="Rhea" id="RHEA-COMP:9603"/>
        <dbReference type="ChEBI" id="CHEBI:15378"/>
        <dbReference type="ChEBI" id="CHEBI:58405"/>
        <dbReference type="ChEBI" id="CHEBI:60033"/>
        <dbReference type="ChEBI" id="CHEBI:78435"/>
        <dbReference type="EC" id="2.4.99.28"/>
    </reaction>
</comment>
<keyword evidence="8 11" id="KW-1133">Transmembrane helix</keyword>
<dbReference type="InterPro" id="IPR023346">
    <property type="entry name" value="Lysozyme-like_dom_sf"/>
</dbReference>
<proteinExistence type="inferred from homology"/>
<comment type="similarity">
    <text evidence="11">Belongs to the glycosyltransferase 51 family.</text>
</comment>
<keyword evidence="15" id="KW-1185">Reference proteome</keyword>
<gene>
    <name evidence="14" type="primary">pbpG_2</name>
    <name evidence="11" type="synonym">mtgA</name>
    <name evidence="13" type="ORF">TL5118_03948</name>
    <name evidence="14" type="ORF">TL5120_02193</name>
</gene>
<organism evidence="14 16">
    <name type="scientific">Thalassovita autumnalis</name>
    <dbReference type="NCBI Taxonomy" id="2072972"/>
    <lineage>
        <taxon>Bacteria</taxon>
        <taxon>Pseudomonadati</taxon>
        <taxon>Pseudomonadota</taxon>
        <taxon>Alphaproteobacteria</taxon>
        <taxon>Rhodobacterales</taxon>
        <taxon>Roseobacteraceae</taxon>
        <taxon>Thalassovita</taxon>
    </lineage>
</organism>
<dbReference type="AlphaFoldDB" id="A0A0P1GAX9"/>
<keyword evidence="1 11" id="KW-1003">Cell membrane</keyword>
<evidence type="ECO:0000256" key="1">
    <source>
        <dbReference type="ARBA" id="ARBA00022475"/>
    </source>
</evidence>
<evidence type="ECO:0000256" key="10">
    <source>
        <dbReference type="ARBA" id="ARBA00023316"/>
    </source>
</evidence>
<dbReference type="GO" id="GO:0008360">
    <property type="term" value="P:regulation of cell shape"/>
    <property type="evidence" value="ECO:0007669"/>
    <property type="project" value="UniProtKB-KW"/>
</dbReference>
<dbReference type="GO" id="GO:0071555">
    <property type="term" value="P:cell wall organization"/>
    <property type="evidence" value="ECO:0007669"/>
    <property type="project" value="UniProtKB-KW"/>
</dbReference>
<evidence type="ECO:0000256" key="3">
    <source>
        <dbReference type="ARBA" id="ARBA00022676"/>
    </source>
</evidence>
<dbReference type="Proteomes" id="UP000051887">
    <property type="component" value="Unassembled WGS sequence"/>
</dbReference>
<sequence length="246" mass="27527">MAKARKSRKAKKGFWGRLFGWLSDEVRQLLRWVWRGFLGFAVLVVLWVAAYSVITPPTTLYIQQEKSRLGSVKREWVPMDQIAPAMQRSVVAAEDANFCAHWGFDVKAIRAALAEGGRRGGSTLTQQVVKNAFLWHGRTWTRKSLEAMLTPVVELFWSKRRILEVYLNVAEFDEGVFGVGAAAQHYFGVGAAELSKTQAARLAAILPSPKSRSASKPAEFTRRRAAQILDGAETIRRDGRAACFED</sequence>
<dbReference type="GO" id="GO:0008955">
    <property type="term" value="F:peptidoglycan glycosyltransferase activity"/>
    <property type="evidence" value="ECO:0007669"/>
    <property type="project" value="UniProtKB-UniRule"/>
</dbReference>
<feature type="domain" description="Glycosyl transferase family 51" evidence="12">
    <location>
        <begin position="71"/>
        <end position="230"/>
    </location>
</feature>
<evidence type="ECO:0000256" key="8">
    <source>
        <dbReference type="ARBA" id="ARBA00022989"/>
    </source>
</evidence>
<accession>A0A0P1GAX9</accession>
<evidence type="ECO:0000256" key="4">
    <source>
        <dbReference type="ARBA" id="ARBA00022679"/>
    </source>
</evidence>
<dbReference type="HAMAP" id="MF_00766">
    <property type="entry name" value="PGT_MtgA"/>
    <property type="match status" value="1"/>
</dbReference>
<evidence type="ECO:0000256" key="2">
    <source>
        <dbReference type="ARBA" id="ARBA00022519"/>
    </source>
</evidence>
<keyword evidence="4 11" id="KW-0808">Transferase</keyword>
<evidence type="ECO:0000313" key="15">
    <source>
        <dbReference type="Proteomes" id="UP000051086"/>
    </source>
</evidence>
<keyword evidence="7 11" id="KW-0573">Peptidoglycan synthesis</keyword>
<evidence type="ECO:0000256" key="11">
    <source>
        <dbReference type="HAMAP-Rule" id="MF_00766"/>
    </source>
</evidence>
<evidence type="ECO:0000256" key="7">
    <source>
        <dbReference type="ARBA" id="ARBA00022984"/>
    </source>
</evidence>
<dbReference type="InterPro" id="IPR011812">
    <property type="entry name" value="Pep_trsgly"/>
</dbReference>
<evidence type="ECO:0000256" key="9">
    <source>
        <dbReference type="ARBA" id="ARBA00023136"/>
    </source>
</evidence>
<dbReference type="GO" id="GO:0016763">
    <property type="term" value="F:pentosyltransferase activity"/>
    <property type="evidence" value="ECO:0007669"/>
    <property type="project" value="InterPro"/>
</dbReference>
<name>A0A0P1GAX9_9RHOB</name>
<dbReference type="RefSeq" id="WP_082626276.1">
    <property type="nucleotide sequence ID" value="NZ_CYSB01000041.1"/>
</dbReference>
<evidence type="ECO:0000256" key="6">
    <source>
        <dbReference type="ARBA" id="ARBA00022960"/>
    </source>
</evidence>
<evidence type="ECO:0000313" key="14">
    <source>
        <dbReference type="EMBL" id="CUH72393.1"/>
    </source>
</evidence>
<keyword evidence="10 11" id="KW-0961">Cell wall biogenesis/degradation</keyword>
<dbReference type="OrthoDB" id="9766909at2"/>
<feature type="transmembrane region" description="Helical" evidence="11">
    <location>
        <begin position="32"/>
        <end position="54"/>
    </location>
</feature>
<comment type="subcellular location">
    <subcellularLocation>
        <location evidence="11">Cell inner membrane</location>
        <topology evidence="11">Single-pass membrane protein</topology>
    </subcellularLocation>
</comment>
<dbReference type="InterPro" id="IPR036950">
    <property type="entry name" value="PBP_transglycosylase"/>
</dbReference>
<dbReference type="EMBL" id="CYSB01000041">
    <property type="protein sequence ID" value="CUH69977.1"/>
    <property type="molecule type" value="Genomic_DNA"/>
</dbReference>
<keyword evidence="3 11" id="KW-0328">Glycosyltransferase</keyword>
<dbReference type="InterPro" id="IPR001264">
    <property type="entry name" value="Glyco_trans_51"/>
</dbReference>
<comment type="pathway">
    <text evidence="11">Cell wall biogenesis; peptidoglycan biosynthesis.</text>
</comment>
<dbReference type="GO" id="GO:0009274">
    <property type="term" value="C:peptidoglycan-based cell wall"/>
    <property type="evidence" value="ECO:0007669"/>
    <property type="project" value="InterPro"/>
</dbReference>
<evidence type="ECO:0000256" key="5">
    <source>
        <dbReference type="ARBA" id="ARBA00022692"/>
    </source>
</evidence>
<dbReference type="PANTHER" id="PTHR30400:SF0">
    <property type="entry name" value="BIOSYNTHETIC PEPTIDOGLYCAN TRANSGLYCOSYLASE"/>
    <property type="match status" value="1"/>
</dbReference>
<dbReference type="GO" id="GO:0005886">
    <property type="term" value="C:plasma membrane"/>
    <property type="evidence" value="ECO:0007669"/>
    <property type="project" value="UniProtKB-SubCell"/>
</dbReference>
<dbReference type="Gene3D" id="1.10.3810.10">
    <property type="entry name" value="Biosynthetic peptidoglycan transglycosylase-like"/>
    <property type="match status" value="1"/>
</dbReference>
<comment type="function">
    <text evidence="11">Peptidoglycan polymerase that catalyzes glycan chain elongation from lipid-linked precursors.</text>
</comment>
<keyword evidence="6 11" id="KW-0133">Cell shape</keyword>
<dbReference type="Proteomes" id="UP000051086">
    <property type="component" value="Unassembled WGS sequence"/>
</dbReference>
<protein>
    <recommendedName>
        <fullName evidence="11">Biosynthetic peptidoglycan transglycosylase</fullName>
        <ecNumber evidence="11">2.4.99.28</ecNumber>
    </recommendedName>
    <alternativeName>
        <fullName evidence="11">Glycan polymerase</fullName>
    </alternativeName>
    <alternativeName>
        <fullName evidence="11">Peptidoglycan glycosyltransferase MtgA</fullName>
        <shortName evidence="11">PGT</shortName>
    </alternativeName>
</protein>
<evidence type="ECO:0000313" key="13">
    <source>
        <dbReference type="EMBL" id="CUH69977.1"/>
    </source>
</evidence>
<reference evidence="13 15" key="1">
    <citation type="submission" date="2015-09" db="EMBL/GenBank/DDBJ databases">
        <authorList>
            <person name="Rodrigo-Torres L."/>
            <person name="Arahal D.R."/>
        </authorList>
    </citation>
    <scope>NUCLEOTIDE SEQUENCE [LARGE SCALE GENOMIC DNA]</scope>
    <source>
        <strain evidence="13 15">CECT 5118</strain>
    </source>
</reference>
<dbReference type="EC" id="2.4.99.28" evidence="11"/>
<reference evidence="14 16" key="2">
    <citation type="submission" date="2015-09" db="EMBL/GenBank/DDBJ databases">
        <authorList>
            <consortium name="Swine Surveillance"/>
        </authorList>
    </citation>
    <scope>NUCLEOTIDE SEQUENCE [LARGE SCALE GENOMIC DNA]</scope>
    <source>
        <strain evidence="14 16">5120</strain>
    </source>
</reference>
<keyword evidence="5 11" id="KW-0812">Transmembrane</keyword>
<keyword evidence="9 11" id="KW-0472">Membrane</keyword>